<evidence type="ECO:0000256" key="1">
    <source>
        <dbReference type="SAM" id="MobiDB-lite"/>
    </source>
</evidence>
<proteinExistence type="predicted"/>
<keyword evidence="4" id="KW-1185">Reference proteome</keyword>
<evidence type="ECO:0000256" key="2">
    <source>
        <dbReference type="SAM" id="SignalP"/>
    </source>
</evidence>
<protein>
    <submittedName>
        <fullName evidence="3">Pentatricopeptide repeat-containing protein</fullName>
    </submittedName>
</protein>
<sequence>MMLPFRLVLVVLLCRQALTLLCQRRVFAGIRRTLAITNQIHSHMTFGTLYHDDSYHKETPSSNHQEKGKKKKKKNPRACAGGLRGFQEASPLGSRFGAGWATDSPFTEAISTTASTV</sequence>
<dbReference type="InParanoid" id="A0A2R6QSZ2"/>
<dbReference type="Proteomes" id="UP000241394">
    <property type="component" value="Chromosome LG13"/>
</dbReference>
<feature type="region of interest" description="Disordered" evidence="1">
    <location>
        <begin position="55"/>
        <end position="86"/>
    </location>
</feature>
<organism evidence="3 4">
    <name type="scientific">Actinidia chinensis var. chinensis</name>
    <name type="common">Chinese soft-hair kiwi</name>
    <dbReference type="NCBI Taxonomy" id="1590841"/>
    <lineage>
        <taxon>Eukaryota</taxon>
        <taxon>Viridiplantae</taxon>
        <taxon>Streptophyta</taxon>
        <taxon>Embryophyta</taxon>
        <taxon>Tracheophyta</taxon>
        <taxon>Spermatophyta</taxon>
        <taxon>Magnoliopsida</taxon>
        <taxon>eudicotyledons</taxon>
        <taxon>Gunneridae</taxon>
        <taxon>Pentapetalae</taxon>
        <taxon>asterids</taxon>
        <taxon>Ericales</taxon>
        <taxon>Actinidiaceae</taxon>
        <taxon>Actinidia</taxon>
    </lineage>
</organism>
<reference evidence="3 4" key="1">
    <citation type="submission" date="2017-07" db="EMBL/GenBank/DDBJ databases">
        <title>An improved, manually edited Actinidia chinensis var. chinensis (kiwifruit) genome highlights the challenges associated with draft genomes and gene prediction in plants.</title>
        <authorList>
            <person name="Pilkington S."/>
            <person name="Crowhurst R."/>
            <person name="Hilario E."/>
            <person name="Nardozza S."/>
            <person name="Fraser L."/>
            <person name="Peng Y."/>
            <person name="Gunaseelan K."/>
            <person name="Simpson R."/>
            <person name="Tahir J."/>
            <person name="Deroles S."/>
            <person name="Templeton K."/>
            <person name="Luo Z."/>
            <person name="Davy M."/>
            <person name="Cheng C."/>
            <person name="Mcneilage M."/>
            <person name="Scaglione D."/>
            <person name="Liu Y."/>
            <person name="Zhang Q."/>
            <person name="Datson P."/>
            <person name="De Silva N."/>
            <person name="Gardiner S."/>
            <person name="Bassett H."/>
            <person name="Chagne D."/>
            <person name="Mccallum J."/>
            <person name="Dzierzon H."/>
            <person name="Deng C."/>
            <person name="Wang Y.-Y."/>
            <person name="Barron N."/>
            <person name="Manako K."/>
            <person name="Bowen J."/>
            <person name="Foster T."/>
            <person name="Erridge Z."/>
            <person name="Tiffin H."/>
            <person name="Waite C."/>
            <person name="Davies K."/>
            <person name="Grierson E."/>
            <person name="Laing W."/>
            <person name="Kirk R."/>
            <person name="Chen X."/>
            <person name="Wood M."/>
            <person name="Montefiori M."/>
            <person name="Brummell D."/>
            <person name="Schwinn K."/>
            <person name="Catanach A."/>
            <person name="Fullerton C."/>
            <person name="Li D."/>
            <person name="Meiyalaghan S."/>
            <person name="Nieuwenhuizen N."/>
            <person name="Read N."/>
            <person name="Prakash R."/>
            <person name="Hunter D."/>
            <person name="Zhang H."/>
            <person name="Mckenzie M."/>
            <person name="Knabel M."/>
            <person name="Harris A."/>
            <person name="Allan A."/>
            <person name="Chen A."/>
            <person name="Janssen B."/>
            <person name="Plunkett B."/>
            <person name="Dwamena C."/>
            <person name="Voogd C."/>
            <person name="Leif D."/>
            <person name="Lafferty D."/>
            <person name="Souleyre E."/>
            <person name="Varkonyi-Gasic E."/>
            <person name="Gambi F."/>
            <person name="Hanley J."/>
            <person name="Yao J.-L."/>
            <person name="Cheung J."/>
            <person name="David K."/>
            <person name="Warren B."/>
            <person name="Marsh K."/>
            <person name="Snowden K."/>
            <person name="Lin-Wang K."/>
            <person name="Brian L."/>
            <person name="Martinez-Sanchez M."/>
            <person name="Wang M."/>
            <person name="Ileperuma N."/>
            <person name="Macnee N."/>
            <person name="Campin R."/>
            <person name="Mcatee P."/>
            <person name="Drummond R."/>
            <person name="Espley R."/>
            <person name="Ireland H."/>
            <person name="Wu R."/>
            <person name="Atkinson R."/>
            <person name="Karunairetnam S."/>
            <person name="Bulley S."/>
            <person name="Chunkath S."/>
            <person name="Hanley Z."/>
            <person name="Storey R."/>
            <person name="Thrimawithana A."/>
            <person name="Thomson S."/>
            <person name="David C."/>
            <person name="Testolin R."/>
        </authorList>
    </citation>
    <scope>NUCLEOTIDE SEQUENCE [LARGE SCALE GENOMIC DNA]</scope>
    <source>
        <strain evidence="4">cv. Red5</strain>
        <tissue evidence="3">Young leaf</tissue>
    </source>
</reference>
<evidence type="ECO:0000313" key="4">
    <source>
        <dbReference type="Proteomes" id="UP000241394"/>
    </source>
</evidence>
<feature type="chain" id="PRO_5015348475" evidence="2">
    <location>
        <begin position="20"/>
        <end position="117"/>
    </location>
</feature>
<reference evidence="4" key="2">
    <citation type="journal article" date="2018" name="BMC Genomics">
        <title>A manually annotated Actinidia chinensis var. chinensis (kiwifruit) genome highlights the challenges associated with draft genomes and gene prediction in plants.</title>
        <authorList>
            <person name="Pilkington S.M."/>
            <person name="Crowhurst R."/>
            <person name="Hilario E."/>
            <person name="Nardozza S."/>
            <person name="Fraser L."/>
            <person name="Peng Y."/>
            <person name="Gunaseelan K."/>
            <person name="Simpson R."/>
            <person name="Tahir J."/>
            <person name="Deroles S.C."/>
            <person name="Templeton K."/>
            <person name="Luo Z."/>
            <person name="Davy M."/>
            <person name="Cheng C."/>
            <person name="McNeilage M."/>
            <person name="Scaglione D."/>
            <person name="Liu Y."/>
            <person name="Zhang Q."/>
            <person name="Datson P."/>
            <person name="De Silva N."/>
            <person name="Gardiner S.E."/>
            <person name="Bassett H."/>
            <person name="Chagne D."/>
            <person name="McCallum J."/>
            <person name="Dzierzon H."/>
            <person name="Deng C."/>
            <person name="Wang Y.Y."/>
            <person name="Barron L."/>
            <person name="Manako K."/>
            <person name="Bowen J."/>
            <person name="Foster T.M."/>
            <person name="Erridge Z.A."/>
            <person name="Tiffin H."/>
            <person name="Waite C.N."/>
            <person name="Davies K.M."/>
            <person name="Grierson E.P."/>
            <person name="Laing W.A."/>
            <person name="Kirk R."/>
            <person name="Chen X."/>
            <person name="Wood M."/>
            <person name="Montefiori M."/>
            <person name="Brummell D.A."/>
            <person name="Schwinn K.E."/>
            <person name="Catanach A."/>
            <person name="Fullerton C."/>
            <person name="Li D."/>
            <person name="Meiyalaghan S."/>
            <person name="Nieuwenhuizen N."/>
            <person name="Read N."/>
            <person name="Prakash R."/>
            <person name="Hunter D."/>
            <person name="Zhang H."/>
            <person name="McKenzie M."/>
            <person name="Knabel M."/>
            <person name="Harris A."/>
            <person name="Allan A.C."/>
            <person name="Gleave A."/>
            <person name="Chen A."/>
            <person name="Janssen B.J."/>
            <person name="Plunkett B."/>
            <person name="Ampomah-Dwamena C."/>
            <person name="Voogd C."/>
            <person name="Leif D."/>
            <person name="Lafferty D."/>
            <person name="Souleyre E.J.F."/>
            <person name="Varkonyi-Gasic E."/>
            <person name="Gambi F."/>
            <person name="Hanley J."/>
            <person name="Yao J.L."/>
            <person name="Cheung J."/>
            <person name="David K.M."/>
            <person name="Warren B."/>
            <person name="Marsh K."/>
            <person name="Snowden K.C."/>
            <person name="Lin-Wang K."/>
            <person name="Brian L."/>
            <person name="Martinez-Sanchez M."/>
            <person name="Wang M."/>
            <person name="Ileperuma N."/>
            <person name="Macnee N."/>
            <person name="Campin R."/>
            <person name="McAtee P."/>
            <person name="Drummond R.S.M."/>
            <person name="Espley R.V."/>
            <person name="Ireland H.S."/>
            <person name="Wu R."/>
            <person name="Atkinson R.G."/>
            <person name="Karunairetnam S."/>
            <person name="Bulley S."/>
            <person name="Chunkath S."/>
            <person name="Hanley Z."/>
            <person name="Storey R."/>
            <person name="Thrimawithana A.H."/>
            <person name="Thomson S."/>
            <person name="David C."/>
            <person name="Testolin R."/>
            <person name="Huang H."/>
            <person name="Hellens R.P."/>
            <person name="Schaffer R.J."/>
        </authorList>
    </citation>
    <scope>NUCLEOTIDE SEQUENCE [LARGE SCALE GENOMIC DNA]</scope>
    <source>
        <strain evidence="4">cv. Red5</strain>
    </source>
</reference>
<gene>
    <name evidence="3" type="ORF">CEY00_Acc33553</name>
</gene>
<dbReference type="Gramene" id="PSS14246">
    <property type="protein sequence ID" value="PSS14246"/>
    <property type="gene ID" value="CEY00_Acc33553"/>
</dbReference>
<evidence type="ECO:0000313" key="3">
    <source>
        <dbReference type="EMBL" id="PSS14246.1"/>
    </source>
</evidence>
<feature type="signal peptide" evidence="2">
    <location>
        <begin position="1"/>
        <end position="19"/>
    </location>
</feature>
<name>A0A2R6QSZ2_ACTCC</name>
<dbReference type="AlphaFoldDB" id="A0A2R6QSZ2"/>
<comment type="caution">
    <text evidence="3">The sequence shown here is derived from an EMBL/GenBank/DDBJ whole genome shotgun (WGS) entry which is preliminary data.</text>
</comment>
<keyword evidence="2" id="KW-0732">Signal</keyword>
<feature type="compositionally biased region" description="Basic residues" evidence="1">
    <location>
        <begin position="67"/>
        <end position="76"/>
    </location>
</feature>
<dbReference type="EMBL" id="NKQK01000013">
    <property type="protein sequence ID" value="PSS14246.1"/>
    <property type="molecule type" value="Genomic_DNA"/>
</dbReference>
<accession>A0A2R6QSZ2</accession>